<organism evidence="1 2">
    <name type="scientific">Candidatus Thiomargarita nelsonii</name>
    <dbReference type="NCBI Taxonomy" id="1003181"/>
    <lineage>
        <taxon>Bacteria</taxon>
        <taxon>Pseudomonadati</taxon>
        <taxon>Pseudomonadota</taxon>
        <taxon>Gammaproteobacteria</taxon>
        <taxon>Thiotrichales</taxon>
        <taxon>Thiotrichaceae</taxon>
        <taxon>Thiomargarita</taxon>
    </lineage>
</organism>
<proteinExistence type="predicted"/>
<dbReference type="AlphaFoldDB" id="A0A4E0QWY0"/>
<dbReference type="Proteomes" id="UP000030428">
    <property type="component" value="Unassembled WGS sequence"/>
</dbReference>
<keyword evidence="2" id="KW-1185">Reference proteome</keyword>
<sequence length="107" mass="12439">MGRGYLKQTIAVFKPKILYPDFKVANAKNKIRNDIFAKFKANQDKTITYRWLNTLYFGGQLNPKEQRIFDDVIESMNTEKLMITGFAGLLFYLTEKGEKLMMSESIV</sequence>
<accession>A0A4E0QWY0</accession>
<name>A0A4E0QWY0_9GAMM</name>
<dbReference type="EMBL" id="JSZA02000015">
    <property type="protein sequence ID" value="TGO03495.1"/>
    <property type="molecule type" value="Genomic_DNA"/>
</dbReference>
<evidence type="ECO:0000313" key="1">
    <source>
        <dbReference type="EMBL" id="TGO03495.1"/>
    </source>
</evidence>
<gene>
    <name evidence="1" type="ORF">PN36_05460</name>
</gene>
<reference evidence="1 2" key="1">
    <citation type="journal article" date="2016" name="Front. Microbiol.">
        <title>Single-Cell (Meta-)Genomics of a Dimorphic Candidatus Thiomargarita nelsonii Reveals Genomic Plasticity.</title>
        <authorList>
            <person name="Flood B.E."/>
            <person name="Fliss P."/>
            <person name="Jones D.S."/>
            <person name="Dick G.J."/>
            <person name="Jain S."/>
            <person name="Kaster A.K."/>
            <person name="Winkel M."/>
            <person name="Mussmann M."/>
            <person name="Bailey J."/>
        </authorList>
    </citation>
    <scope>NUCLEOTIDE SEQUENCE [LARGE SCALE GENOMIC DNA]</scope>
    <source>
        <strain evidence="1">Hydrate Ridge</strain>
    </source>
</reference>
<evidence type="ECO:0000313" key="2">
    <source>
        <dbReference type="Proteomes" id="UP000030428"/>
    </source>
</evidence>
<protein>
    <submittedName>
        <fullName evidence="1">Uncharacterized protein</fullName>
    </submittedName>
</protein>
<comment type="caution">
    <text evidence="1">The sequence shown here is derived from an EMBL/GenBank/DDBJ whole genome shotgun (WGS) entry which is preliminary data.</text>
</comment>